<name>A0A2H4P8J1_9CAUD</name>
<dbReference type="Proteomes" id="UP000241822">
    <property type="component" value="Segment"/>
</dbReference>
<proteinExistence type="predicted"/>
<dbReference type="EMBL" id="MG198776">
    <property type="protein sequence ID" value="ATW58500.1"/>
    <property type="molecule type" value="Genomic_DNA"/>
</dbReference>
<evidence type="ECO:0000313" key="1">
    <source>
        <dbReference type="EMBL" id="ATW58500.1"/>
    </source>
</evidence>
<organism evidence="1 2">
    <name type="scientific">Corynebacterium phage C3PO</name>
    <dbReference type="NCBI Taxonomy" id="2047868"/>
    <lineage>
        <taxon>Viruses</taxon>
        <taxon>Duplodnaviria</taxon>
        <taxon>Heunggongvirae</taxon>
        <taxon>Uroviricota</taxon>
        <taxon>Caudoviricetes</taxon>
        <taxon>Zierdtviridae</taxon>
        <taxon>Toshachvirinae</taxon>
        <taxon>Ceetrepovirus</taxon>
        <taxon>Ceetrepovirus C3PO</taxon>
        <taxon>Corynebacterium virus C3PO</taxon>
    </lineage>
</organism>
<accession>A0A2H4P8J1</accession>
<sequence>MIGLTDQQVETIEKFSLPVRKETFSGWVECEWPYHSSVSKVYVRPDGSIVVEDGHPSSGYEFVLIEDSFLCWGMLPGWTLEEHVKLLKEK</sequence>
<gene>
    <name evidence="1" type="ORF">SEA_C3PO_92</name>
</gene>
<protein>
    <submittedName>
        <fullName evidence="1">Uncharacterized protein</fullName>
    </submittedName>
</protein>
<reference evidence="1 2" key="1">
    <citation type="submission" date="2017-10" db="EMBL/GenBank/DDBJ databases">
        <authorList>
            <person name="Almansoob K.M."/>
            <person name="Barra A."/>
            <person name="Canlas S.M."/>
            <person name="Chawla N."/>
            <person name="Johnson B.N."/>
            <person name="Kuhl M.D."/>
            <person name="Lin J.Y."/>
            <person name="Patel D.V."/>
            <person name="Reddy A.G."/>
            <person name="Sobol L."/>
            <person name="Solorzano-Papili D."/>
            <person name="Monti D.L."/>
            <person name="Stoner T.H."/>
            <person name="Garlena R.A."/>
            <person name="Russell D.A."/>
            <person name="Pope W.H."/>
            <person name="Jacobs-Sera D."/>
            <person name="Hatfull G.F."/>
        </authorList>
    </citation>
    <scope>NUCLEOTIDE SEQUENCE [LARGE SCALE GENOMIC DNA]</scope>
</reference>
<evidence type="ECO:0000313" key="2">
    <source>
        <dbReference type="Proteomes" id="UP000241822"/>
    </source>
</evidence>
<keyword evidence="2" id="KW-1185">Reference proteome</keyword>